<keyword evidence="9 11" id="KW-0472">Membrane</keyword>
<dbReference type="NCBIfam" id="NF003652">
    <property type="entry name" value="PRK05286.2-5"/>
    <property type="match status" value="1"/>
</dbReference>
<feature type="binding site" evidence="11">
    <location>
        <position position="173"/>
    </location>
    <ligand>
        <name>FMN</name>
        <dbReference type="ChEBI" id="CHEBI:58210"/>
    </ligand>
</feature>
<comment type="subcellular location">
    <subcellularLocation>
        <location evidence="11">Cell membrane</location>
        <topology evidence="11">Peripheral membrane protein</topology>
    </subcellularLocation>
    <subcellularLocation>
        <location evidence="2">Membrane</location>
    </subcellularLocation>
</comment>
<dbReference type="Proteomes" id="UP000620064">
    <property type="component" value="Unassembled WGS sequence"/>
</dbReference>
<feature type="binding site" evidence="11">
    <location>
        <position position="67"/>
    </location>
    <ligand>
        <name>substrate</name>
    </ligand>
</feature>
<comment type="caution">
    <text evidence="13">The sequence shown here is derived from an EMBL/GenBank/DDBJ whole genome shotgun (WGS) entry which is preliminary data.</text>
</comment>
<dbReference type="SUPFAM" id="SSF51395">
    <property type="entry name" value="FMN-linked oxidoreductases"/>
    <property type="match status" value="1"/>
</dbReference>
<dbReference type="InterPro" id="IPR001295">
    <property type="entry name" value="Dihydroorotate_DH_CS"/>
</dbReference>
<evidence type="ECO:0000256" key="5">
    <source>
        <dbReference type="ARBA" id="ARBA00022630"/>
    </source>
</evidence>
<dbReference type="PANTHER" id="PTHR48109:SF4">
    <property type="entry name" value="DIHYDROOROTATE DEHYDROGENASE (QUINONE), MITOCHONDRIAL"/>
    <property type="match status" value="1"/>
</dbReference>
<dbReference type="PROSITE" id="PS00912">
    <property type="entry name" value="DHODEHASE_2"/>
    <property type="match status" value="1"/>
</dbReference>
<name>A0ABQ2NJ43_9FLAO</name>
<evidence type="ECO:0000313" key="13">
    <source>
        <dbReference type="EMBL" id="GGP03342.1"/>
    </source>
</evidence>
<keyword evidence="11" id="KW-1003">Cell membrane</keyword>
<dbReference type="InterPro" id="IPR005720">
    <property type="entry name" value="Dihydroorotate_DH_cat"/>
</dbReference>
<dbReference type="RefSeq" id="WP_188617113.1">
    <property type="nucleotide sequence ID" value="NZ_BMLV01000002.1"/>
</dbReference>
<evidence type="ECO:0000256" key="6">
    <source>
        <dbReference type="ARBA" id="ARBA00022643"/>
    </source>
</evidence>
<comment type="similarity">
    <text evidence="4 11">Belongs to the dihydroorotate dehydrogenase family. Type 2 subfamily.</text>
</comment>
<evidence type="ECO:0000256" key="2">
    <source>
        <dbReference type="ARBA" id="ARBA00004370"/>
    </source>
</evidence>
<keyword evidence="14" id="KW-1185">Reference proteome</keyword>
<protein>
    <recommendedName>
        <fullName evidence="11">Dihydroorotate dehydrogenase (quinone)</fullName>
        <ecNumber evidence="11">1.3.5.2</ecNumber>
    </recommendedName>
    <alternativeName>
        <fullName evidence="11">DHOdehase</fullName>
        <shortName evidence="11">DHOD</shortName>
        <shortName evidence="11">DHODase</shortName>
    </alternativeName>
    <alternativeName>
        <fullName evidence="11">Dihydroorotate oxidase</fullName>
    </alternativeName>
</protein>
<feature type="binding site" evidence="11">
    <location>
        <position position="140"/>
    </location>
    <ligand>
        <name>FMN</name>
        <dbReference type="ChEBI" id="CHEBI:58210"/>
    </ligand>
</feature>
<proteinExistence type="inferred from homology"/>
<gene>
    <name evidence="11 13" type="primary">pyrD</name>
    <name evidence="13" type="ORF">GCM10010992_11360</name>
</gene>
<keyword evidence="8 11" id="KW-0560">Oxidoreductase</keyword>
<dbReference type="InterPro" id="IPR013785">
    <property type="entry name" value="Aldolase_TIM"/>
</dbReference>
<feature type="binding site" evidence="11">
    <location>
        <begin position="63"/>
        <end position="67"/>
    </location>
    <ligand>
        <name>FMN</name>
        <dbReference type="ChEBI" id="CHEBI:58210"/>
    </ligand>
</feature>
<evidence type="ECO:0000256" key="3">
    <source>
        <dbReference type="ARBA" id="ARBA00005161"/>
    </source>
</evidence>
<dbReference type="Pfam" id="PF01180">
    <property type="entry name" value="DHO_dh"/>
    <property type="match status" value="1"/>
</dbReference>
<evidence type="ECO:0000256" key="8">
    <source>
        <dbReference type="ARBA" id="ARBA00023002"/>
    </source>
</evidence>
<evidence type="ECO:0000256" key="11">
    <source>
        <dbReference type="HAMAP-Rule" id="MF_00225"/>
    </source>
</evidence>
<evidence type="ECO:0000256" key="10">
    <source>
        <dbReference type="ARBA" id="ARBA00048639"/>
    </source>
</evidence>
<evidence type="ECO:0000313" key="14">
    <source>
        <dbReference type="Proteomes" id="UP000620064"/>
    </source>
</evidence>
<feature type="binding site" evidence="11">
    <location>
        <begin position="112"/>
        <end position="116"/>
    </location>
    <ligand>
        <name>substrate</name>
    </ligand>
</feature>
<evidence type="ECO:0000256" key="7">
    <source>
        <dbReference type="ARBA" id="ARBA00022975"/>
    </source>
</evidence>
<feature type="binding site" evidence="11">
    <location>
        <position position="297"/>
    </location>
    <ligand>
        <name>FMN</name>
        <dbReference type="ChEBI" id="CHEBI:58210"/>
    </ligand>
</feature>
<comment type="subunit">
    <text evidence="11">Monomer.</text>
</comment>
<dbReference type="InterPro" id="IPR005719">
    <property type="entry name" value="Dihydroorotate_DH_2"/>
</dbReference>
<accession>A0ABQ2NJ43</accession>
<dbReference type="EMBL" id="BMLV01000002">
    <property type="protein sequence ID" value="GGP03342.1"/>
    <property type="molecule type" value="Genomic_DNA"/>
</dbReference>
<feature type="binding site" evidence="11">
    <location>
        <position position="242"/>
    </location>
    <ligand>
        <name>FMN</name>
        <dbReference type="ChEBI" id="CHEBI:58210"/>
    </ligand>
</feature>
<feature type="binding site" evidence="11">
    <location>
        <position position="173"/>
    </location>
    <ligand>
        <name>substrate</name>
    </ligand>
</feature>
<feature type="binding site" evidence="11">
    <location>
        <position position="87"/>
    </location>
    <ligand>
        <name>FMN</name>
        <dbReference type="ChEBI" id="CHEBI:58210"/>
    </ligand>
</feature>
<comment type="function">
    <text evidence="1 11">Catalyzes the conversion of dihydroorotate to orotate with quinone as electron acceptor.</text>
</comment>
<dbReference type="InterPro" id="IPR050074">
    <property type="entry name" value="DHO_dehydrogenase"/>
</dbReference>
<sequence length="341" mass="38231">MYKSIIRPIFFQFDPEKVHHFTVWMLKNFPFLFKLFFKKPIQDPRLEREVFGLKFKNPVGLAAGFDKNASFFNEMADLGFGFVEIGTVTPRAQAGNPKKRLFRLIDDSAIINRMGFNNEGLEAAIQKLKQNKGKVIIGGNIGKNTDTLPENYTEDYLKCFEGLHNYVDYFALNVSCPNVSSHAKLEDVDYLKELITEVQKINNTKEKQKPILLKIAPDLNHGQLDEIIELVAETKIDGVIFSNTSVNREGLKTSPEILEKIGNGGLSGKPIRERSTAMIKYVSEKSGKAFPIIGVGGIHSAEDALEKLNAGASLIQIYTGFIYEGPDLINQINQKILDSKV</sequence>
<feature type="active site" description="Nucleophile" evidence="11">
    <location>
        <position position="176"/>
    </location>
</feature>
<dbReference type="InterPro" id="IPR012135">
    <property type="entry name" value="Dihydroorotate_DH_1_2"/>
</dbReference>
<comment type="cofactor">
    <cofactor evidence="11">
        <name>FMN</name>
        <dbReference type="ChEBI" id="CHEBI:58210"/>
    </cofactor>
    <text evidence="11">Binds 1 FMN per subunit.</text>
</comment>
<evidence type="ECO:0000259" key="12">
    <source>
        <dbReference type="Pfam" id="PF01180"/>
    </source>
</evidence>
<dbReference type="NCBIfam" id="NF003645">
    <property type="entry name" value="PRK05286.1-2"/>
    <property type="match status" value="1"/>
</dbReference>
<reference evidence="14" key="1">
    <citation type="journal article" date="2019" name="Int. J. Syst. Evol. Microbiol.">
        <title>The Global Catalogue of Microorganisms (GCM) 10K type strain sequencing project: providing services to taxonomists for standard genome sequencing and annotation.</title>
        <authorList>
            <consortium name="The Broad Institute Genomics Platform"/>
            <consortium name="The Broad Institute Genome Sequencing Center for Infectious Disease"/>
            <person name="Wu L."/>
            <person name="Ma J."/>
        </authorList>
    </citation>
    <scope>NUCLEOTIDE SEQUENCE [LARGE SCALE GENOMIC DNA]</scope>
    <source>
        <strain evidence="14">CGMCC 1.7656</strain>
    </source>
</reference>
<dbReference type="EC" id="1.3.5.2" evidence="11"/>
<organism evidence="13 14">
    <name type="scientific">Cloacibacterium rupense</name>
    <dbReference type="NCBI Taxonomy" id="517423"/>
    <lineage>
        <taxon>Bacteria</taxon>
        <taxon>Pseudomonadati</taxon>
        <taxon>Bacteroidota</taxon>
        <taxon>Flavobacteriia</taxon>
        <taxon>Flavobacteriales</taxon>
        <taxon>Weeksellaceae</taxon>
    </lineage>
</organism>
<comment type="catalytic activity">
    <reaction evidence="10 11">
        <text>(S)-dihydroorotate + a quinone = orotate + a quinol</text>
        <dbReference type="Rhea" id="RHEA:30187"/>
        <dbReference type="ChEBI" id="CHEBI:24646"/>
        <dbReference type="ChEBI" id="CHEBI:30839"/>
        <dbReference type="ChEBI" id="CHEBI:30864"/>
        <dbReference type="ChEBI" id="CHEBI:132124"/>
        <dbReference type="EC" id="1.3.5.2"/>
    </reaction>
</comment>
<feature type="binding site" evidence="11">
    <location>
        <position position="178"/>
    </location>
    <ligand>
        <name>substrate</name>
    </ligand>
</feature>
<evidence type="ECO:0000256" key="4">
    <source>
        <dbReference type="ARBA" id="ARBA00005359"/>
    </source>
</evidence>
<feature type="domain" description="Dihydroorotate dehydrogenase catalytic" evidence="12">
    <location>
        <begin position="46"/>
        <end position="337"/>
    </location>
</feature>
<feature type="binding site" evidence="11">
    <location>
        <begin position="318"/>
        <end position="319"/>
    </location>
    <ligand>
        <name>FMN</name>
        <dbReference type="ChEBI" id="CHEBI:58210"/>
    </ligand>
</feature>
<evidence type="ECO:0000256" key="1">
    <source>
        <dbReference type="ARBA" id="ARBA00003125"/>
    </source>
</evidence>
<keyword evidence="6 11" id="KW-0288">FMN</keyword>
<dbReference type="Gene3D" id="3.20.20.70">
    <property type="entry name" value="Aldolase class I"/>
    <property type="match status" value="1"/>
</dbReference>
<keyword evidence="7 11" id="KW-0665">Pyrimidine biosynthesis</keyword>
<feature type="binding site" evidence="11">
    <location>
        <position position="214"/>
    </location>
    <ligand>
        <name>FMN</name>
        <dbReference type="ChEBI" id="CHEBI:58210"/>
    </ligand>
</feature>
<dbReference type="PIRSF" id="PIRSF000164">
    <property type="entry name" value="DHO_oxidase"/>
    <property type="match status" value="1"/>
</dbReference>
<evidence type="ECO:0000256" key="9">
    <source>
        <dbReference type="ARBA" id="ARBA00023136"/>
    </source>
</evidence>
<keyword evidence="5 11" id="KW-0285">Flavoprotein</keyword>
<dbReference type="CDD" id="cd04738">
    <property type="entry name" value="DHOD_2_like"/>
    <property type="match status" value="1"/>
</dbReference>
<dbReference type="PANTHER" id="PTHR48109">
    <property type="entry name" value="DIHYDROOROTATE DEHYDROGENASE (QUINONE), MITOCHONDRIAL-RELATED"/>
    <property type="match status" value="1"/>
</dbReference>
<comment type="pathway">
    <text evidence="3 11">Pyrimidine metabolism; UMP biosynthesis via de novo pathway; orotate from (S)-dihydroorotate (quinone route): step 1/1.</text>
</comment>
<dbReference type="HAMAP" id="MF_00225">
    <property type="entry name" value="DHO_dh_type2"/>
    <property type="match status" value="1"/>
</dbReference>
<dbReference type="NCBIfam" id="TIGR01036">
    <property type="entry name" value="pyrD_sub2"/>
    <property type="match status" value="1"/>
</dbReference>
<feature type="binding site" evidence="11">
    <location>
        <begin position="243"/>
        <end position="244"/>
    </location>
    <ligand>
        <name>substrate</name>
    </ligand>
</feature>
<feature type="binding site" evidence="11">
    <location>
        <position position="268"/>
    </location>
    <ligand>
        <name>FMN</name>
        <dbReference type="ChEBI" id="CHEBI:58210"/>
    </ligand>
</feature>